<organism evidence="1 2">
    <name type="scientific">Streptomyces nondiastaticus</name>
    <dbReference type="NCBI Taxonomy" id="3154512"/>
    <lineage>
        <taxon>Bacteria</taxon>
        <taxon>Bacillati</taxon>
        <taxon>Actinomycetota</taxon>
        <taxon>Actinomycetes</taxon>
        <taxon>Kitasatosporales</taxon>
        <taxon>Streptomycetaceae</taxon>
        <taxon>Streptomyces</taxon>
    </lineage>
</organism>
<dbReference type="Gene3D" id="3.20.20.140">
    <property type="entry name" value="Metal-dependent hydrolases"/>
    <property type="match status" value="1"/>
</dbReference>
<name>A0ABW6TZE5_9ACTN</name>
<dbReference type="Proteomes" id="UP001602123">
    <property type="component" value="Unassembled WGS sequence"/>
</dbReference>
<dbReference type="PANTHER" id="PTHR10443">
    <property type="entry name" value="MICROSOMAL DIPEPTIDASE"/>
    <property type="match status" value="1"/>
</dbReference>
<proteinExistence type="predicted"/>
<evidence type="ECO:0000313" key="1">
    <source>
        <dbReference type="EMBL" id="MFF4217706.1"/>
    </source>
</evidence>
<dbReference type="EMBL" id="JBIAUT010000004">
    <property type="protein sequence ID" value="MFF4217706.1"/>
    <property type="molecule type" value="Genomic_DNA"/>
</dbReference>
<dbReference type="SUPFAM" id="SSF51556">
    <property type="entry name" value="Metallo-dependent hydrolases"/>
    <property type="match status" value="1"/>
</dbReference>
<reference evidence="1 2" key="1">
    <citation type="submission" date="2024-10" db="EMBL/GenBank/DDBJ databases">
        <title>The Natural Products Discovery Center: Release of the First 8490 Sequenced Strains for Exploring Actinobacteria Biosynthetic Diversity.</title>
        <authorList>
            <person name="Kalkreuter E."/>
            <person name="Kautsar S.A."/>
            <person name="Yang D."/>
            <person name="Bader C.D."/>
            <person name="Teijaro C.N."/>
            <person name="Fluegel L."/>
            <person name="Davis C.M."/>
            <person name="Simpson J.R."/>
            <person name="Lauterbach L."/>
            <person name="Steele A.D."/>
            <person name="Gui C."/>
            <person name="Meng S."/>
            <person name="Li G."/>
            <person name="Viehrig K."/>
            <person name="Ye F."/>
            <person name="Su P."/>
            <person name="Kiefer A.F."/>
            <person name="Nichols A."/>
            <person name="Cepeda A.J."/>
            <person name="Yan W."/>
            <person name="Fan B."/>
            <person name="Jiang Y."/>
            <person name="Adhikari A."/>
            <person name="Zheng C.-J."/>
            <person name="Schuster L."/>
            <person name="Cowan T.M."/>
            <person name="Smanski M.J."/>
            <person name="Chevrette M.G."/>
            <person name="De Carvalho L.P.S."/>
            <person name="Shen B."/>
        </authorList>
    </citation>
    <scope>NUCLEOTIDE SEQUENCE [LARGE SCALE GENOMIC DNA]</scope>
    <source>
        <strain evidence="1 2">NPDC001650</strain>
    </source>
</reference>
<sequence>MTERLLERARELLAGHPVVDGHNDLPWALRQQVRYDLDRRDIAADQSATGLHTDLPRLRAGGVGAQFWSVYVRTDMAGDEAVSATLEQIDVVRRLVDRYPGDLRLALTADDMEAARAEGRIASLMGAEGGHSINCSLATLRALHRLGVRYMTLTHNDNIPWADSATDVPAAGGLTRFGEEVVREMNRVGMLVDLSHVSADTMRDALRVSEAPVIFSHSSARAVCDHPRNVPDDVLGALAANGGVAMATFVPKFILPEAVAWTQAADENLRAHGLHHLDTSPRAMELHRAFEAERPRPLATASTVADHLDHMREVAGVDHIGIGGDFDGTAFTPADLADVAGYPNLIAELLRRGWSDADLAKLTWKNAVRVLRGAEDVARDVSAKRGPSIATIDALDGPPVR</sequence>
<protein>
    <submittedName>
        <fullName evidence="1">Dipeptidase</fullName>
    </submittedName>
</protein>
<accession>A0ABW6TZE5</accession>
<dbReference type="InterPro" id="IPR008257">
    <property type="entry name" value="Pept_M19"/>
</dbReference>
<dbReference type="Pfam" id="PF01244">
    <property type="entry name" value="Peptidase_M19"/>
    <property type="match status" value="1"/>
</dbReference>
<gene>
    <name evidence="1" type="ORF">ACFYZM_15705</name>
</gene>
<dbReference type="CDD" id="cd01301">
    <property type="entry name" value="rDP_like"/>
    <property type="match status" value="1"/>
</dbReference>
<dbReference type="PROSITE" id="PS51365">
    <property type="entry name" value="RENAL_DIPEPTIDASE_2"/>
    <property type="match status" value="1"/>
</dbReference>
<evidence type="ECO:0000313" key="2">
    <source>
        <dbReference type="Proteomes" id="UP001602123"/>
    </source>
</evidence>
<keyword evidence="2" id="KW-1185">Reference proteome</keyword>
<dbReference type="RefSeq" id="WP_388627444.1">
    <property type="nucleotide sequence ID" value="NZ_JBIAUT010000004.1"/>
</dbReference>
<dbReference type="PANTHER" id="PTHR10443:SF12">
    <property type="entry name" value="DIPEPTIDASE"/>
    <property type="match status" value="1"/>
</dbReference>
<comment type="caution">
    <text evidence="1">The sequence shown here is derived from an EMBL/GenBank/DDBJ whole genome shotgun (WGS) entry which is preliminary data.</text>
</comment>
<dbReference type="InterPro" id="IPR032466">
    <property type="entry name" value="Metal_Hydrolase"/>
</dbReference>